<comment type="function">
    <text evidence="4">Lytic transglycosylase with a strong preference for naked glycan strands that lack stem peptides.</text>
</comment>
<dbReference type="GO" id="GO:0005886">
    <property type="term" value="C:plasma membrane"/>
    <property type="evidence" value="ECO:0007669"/>
    <property type="project" value="UniProtKB-SubCell"/>
</dbReference>
<keyword evidence="1" id="KW-0732">Signal</keyword>
<dbReference type="EC" id="4.2.2.-" evidence="4"/>
<evidence type="ECO:0000313" key="7">
    <source>
        <dbReference type="EMBL" id="MBZ0158797.1"/>
    </source>
</evidence>
<dbReference type="EMBL" id="JAIOIU010000018">
    <property type="protein sequence ID" value="MBZ0158797.1"/>
    <property type="molecule type" value="Genomic_DNA"/>
</dbReference>
<evidence type="ECO:0000256" key="1">
    <source>
        <dbReference type="ARBA" id="ARBA00022729"/>
    </source>
</evidence>
<dbReference type="InterPro" id="IPR036680">
    <property type="entry name" value="SPOR-like_sf"/>
</dbReference>
<dbReference type="PROSITE" id="PS51724">
    <property type="entry name" value="SPOR"/>
    <property type="match status" value="1"/>
</dbReference>
<reference evidence="7 8" key="1">
    <citation type="journal article" date="2021" name="bioRxiv">
        <title>Unraveling nitrogen, sulfur and carbon metabolic pathways and microbial community transcriptional responses to substrate deprivation and toxicity stresses in a bioreactor mimicking anoxic brackish coastal sediment conditions.</title>
        <authorList>
            <person name="Martins P.D."/>
            <person name="Echeveste M.J."/>
            <person name="Arshad A."/>
            <person name="Kurth J."/>
            <person name="Ouboter H."/>
            <person name="Jetten M.S.M."/>
            <person name="Welte C.U."/>
        </authorList>
    </citation>
    <scope>NUCLEOTIDE SEQUENCE [LARGE SCALE GENOMIC DNA]</scope>
    <source>
        <strain evidence="7">MAG_38</strain>
    </source>
</reference>
<evidence type="ECO:0000259" key="6">
    <source>
        <dbReference type="PROSITE" id="PS51724"/>
    </source>
</evidence>
<evidence type="ECO:0000256" key="5">
    <source>
        <dbReference type="RuleBase" id="RU003495"/>
    </source>
</evidence>
<dbReference type="Gene3D" id="2.40.40.10">
    <property type="entry name" value="RlpA-like domain"/>
    <property type="match status" value="1"/>
</dbReference>
<comment type="similarity">
    <text evidence="4 5">Belongs to the RlpA family.</text>
</comment>
<keyword evidence="4" id="KW-0472">Membrane</keyword>
<dbReference type="GO" id="GO:0008932">
    <property type="term" value="F:lytic endotransglycosylase activity"/>
    <property type="evidence" value="ECO:0007669"/>
    <property type="project" value="UniProtKB-UniRule"/>
</dbReference>
<evidence type="ECO:0000313" key="8">
    <source>
        <dbReference type="Proteomes" id="UP001197609"/>
    </source>
</evidence>
<dbReference type="InterPro" id="IPR009009">
    <property type="entry name" value="RlpA-like_DPBB"/>
</dbReference>
<dbReference type="Proteomes" id="UP001197609">
    <property type="component" value="Unassembled WGS sequence"/>
</dbReference>
<dbReference type="InterPro" id="IPR034718">
    <property type="entry name" value="RlpA"/>
</dbReference>
<dbReference type="GO" id="GO:0000270">
    <property type="term" value="P:peptidoglycan metabolic process"/>
    <property type="evidence" value="ECO:0007669"/>
    <property type="project" value="UniProtKB-UniRule"/>
</dbReference>
<keyword evidence="4" id="KW-0564">Palmitate</keyword>
<name>A0AAJ1AG92_9BACT</name>
<accession>A0AAJ1AG92</accession>
<dbReference type="GO" id="GO:0042834">
    <property type="term" value="F:peptidoglycan binding"/>
    <property type="evidence" value="ECO:0007669"/>
    <property type="project" value="InterPro"/>
</dbReference>
<dbReference type="GO" id="GO:0071555">
    <property type="term" value="P:cell wall organization"/>
    <property type="evidence" value="ECO:0007669"/>
    <property type="project" value="UniProtKB-KW"/>
</dbReference>
<dbReference type="InterPro" id="IPR036908">
    <property type="entry name" value="RlpA-like_sf"/>
</dbReference>
<dbReference type="SUPFAM" id="SSF50685">
    <property type="entry name" value="Barwin-like endoglucanases"/>
    <property type="match status" value="1"/>
</dbReference>
<dbReference type="NCBIfam" id="TIGR00413">
    <property type="entry name" value="rlpA"/>
    <property type="match status" value="1"/>
</dbReference>
<organism evidence="7 8">
    <name type="scientific">Candidatus Methylomirabilis tolerans</name>
    <dbReference type="NCBI Taxonomy" id="3123416"/>
    <lineage>
        <taxon>Bacteria</taxon>
        <taxon>Candidatus Methylomirabilota</taxon>
        <taxon>Candidatus Methylomirabilia</taxon>
        <taxon>Candidatus Methylomirabilales</taxon>
        <taxon>Candidatus Methylomirabilaceae</taxon>
        <taxon>Candidatus Methylomirabilis</taxon>
    </lineage>
</organism>
<protein>
    <recommendedName>
        <fullName evidence="4">Probable endolytic peptidoglycan transglycosylase RlpA</fullName>
        <ecNumber evidence="4">4.2.2.-</ecNumber>
    </recommendedName>
</protein>
<sequence length="219" mass="23824">MLIIRRPAILTFPLLCLVFLTSCALFGQGPRAWEDPSGEKGLASWYGHPYHGRRTSNGEVYDMYQLTAAHREIPLGSWVEVTNLNNGRSLTVRINDRGPFVDGRVIDLSYASGTLLGVIGPGVVPVRVRLTQAPQGSVSPGRYSIQVGSFAAEANALALKAELEQKAAGVHLVKALVGEEVYYRIRVGQFTSRAEAKTAAERLASLGYRVLIMGPEDRS</sequence>
<dbReference type="InterPro" id="IPR012997">
    <property type="entry name" value="RplA"/>
</dbReference>
<proteinExistence type="inferred from homology"/>
<dbReference type="SUPFAM" id="SSF110997">
    <property type="entry name" value="Sporulation related repeat"/>
    <property type="match status" value="1"/>
</dbReference>
<gene>
    <name evidence="4" type="primary">rlpA</name>
    <name evidence="7" type="ORF">K8G79_01390</name>
</gene>
<dbReference type="Pfam" id="PF05036">
    <property type="entry name" value="SPOR"/>
    <property type="match status" value="1"/>
</dbReference>
<dbReference type="HAMAP" id="MF_02071">
    <property type="entry name" value="RlpA"/>
    <property type="match status" value="1"/>
</dbReference>
<comment type="subcellular location">
    <subcellularLocation>
        <location evidence="4">Cell membrane</location>
        <topology evidence="4">Lipid-anchor</topology>
    </subcellularLocation>
</comment>
<keyword evidence="3 4" id="KW-0961">Cell wall biogenesis/degradation</keyword>
<feature type="domain" description="SPOR" evidence="6">
    <location>
        <begin position="137"/>
        <end position="215"/>
    </location>
</feature>
<dbReference type="Pfam" id="PF03330">
    <property type="entry name" value="DPBB_1"/>
    <property type="match status" value="1"/>
</dbReference>
<evidence type="ECO:0000256" key="3">
    <source>
        <dbReference type="ARBA" id="ARBA00023316"/>
    </source>
</evidence>
<keyword evidence="2 4" id="KW-0456">Lyase</keyword>
<dbReference type="PANTHER" id="PTHR34183">
    <property type="entry name" value="ENDOLYTIC PEPTIDOGLYCAN TRANSGLYCOSYLASE RLPA"/>
    <property type="match status" value="1"/>
</dbReference>
<dbReference type="PROSITE" id="PS51257">
    <property type="entry name" value="PROKAR_LIPOPROTEIN"/>
    <property type="match status" value="1"/>
</dbReference>
<dbReference type="PANTHER" id="PTHR34183:SF1">
    <property type="entry name" value="ENDOLYTIC PEPTIDOGLYCAN TRANSGLYCOSYLASE RLPA"/>
    <property type="match status" value="1"/>
</dbReference>
<dbReference type="AlphaFoldDB" id="A0AAJ1AG92"/>
<keyword evidence="4" id="KW-0449">Lipoprotein</keyword>
<evidence type="ECO:0000256" key="2">
    <source>
        <dbReference type="ARBA" id="ARBA00023239"/>
    </source>
</evidence>
<dbReference type="CDD" id="cd22268">
    <property type="entry name" value="DPBB_RlpA-like"/>
    <property type="match status" value="1"/>
</dbReference>
<evidence type="ECO:0000256" key="4">
    <source>
        <dbReference type="HAMAP-Rule" id="MF_02071"/>
    </source>
</evidence>
<keyword evidence="4" id="KW-1003">Cell membrane</keyword>
<dbReference type="InterPro" id="IPR007730">
    <property type="entry name" value="SPOR-like_dom"/>
</dbReference>
<comment type="caution">
    <text evidence="7">The sequence shown here is derived from an EMBL/GenBank/DDBJ whole genome shotgun (WGS) entry which is preliminary data.</text>
</comment>
<dbReference type="Gene3D" id="3.30.70.1070">
    <property type="entry name" value="Sporulation related repeat"/>
    <property type="match status" value="1"/>
</dbReference>